<reference evidence="6" key="1">
    <citation type="journal article" date="2016" name="Genome Announc.">
        <title>Complete genome sequence of Alkaliphilus metalliredigens strain QYMF, an alkaliphilic and metal-reducing bacterium isolated from borax-contaminated leachate ponds.</title>
        <authorList>
            <person name="Hwang C."/>
            <person name="Copeland A."/>
            <person name="Lucas S."/>
            <person name="Lapidus A."/>
            <person name="Barry K."/>
            <person name="Detter J.C."/>
            <person name="Glavina Del Rio T."/>
            <person name="Hammon N."/>
            <person name="Israni S."/>
            <person name="Dalin E."/>
            <person name="Tice H."/>
            <person name="Pitluck S."/>
            <person name="Chertkov O."/>
            <person name="Brettin T."/>
            <person name="Bruce D."/>
            <person name="Han C."/>
            <person name="Schmutz J."/>
            <person name="Larimer F."/>
            <person name="Land M.L."/>
            <person name="Hauser L."/>
            <person name="Kyrpides N."/>
            <person name="Mikhailova N."/>
            <person name="Ye Q."/>
            <person name="Zhou J."/>
            <person name="Richardson P."/>
            <person name="Fields M.W."/>
        </authorList>
    </citation>
    <scope>NUCLEOTIDE SEQUENCE [LARGE SCALE GENOMIC DNA]</scope>
    <source>
        <strain evidence="6">QYMF</strain>
    </source>
</reference>
<dbReference type="SUPFAM" id="SSF56059">
    <property type="entry name" value="Glutathione synthetase ATP-binding domain-like"/>
    <property type="match status" value="1"/>
</dbReference>
<keyword evidence="5" id="KW-0418">Kinase</keyword>
<dbReference type="FunFam" id="3.30.1490.20:FF:000010">
    <property type="entry name" value="Phosphoenolpyruvate synthase"/>
    <property type="match status" value="1"/>
</dbReference>
<keyword evidence="1" id="KW-0547">Nucleotide-binding</keyword>
<dbReference type="Pfam" id="PF00391">
    <property type="entry name" value="PEP-utilizers"/>
    <property type="match status" value="1"/>
</dbReference>
<dbReference type="Gene3D" id="3.30.470.20">
    <property type="entry name" value="ATP-grasp fold, B domain"/>
    <property type="match status" value="1"/>
</dbReference>
<proteinExistence type="predicted"/>
<keyword evidence="6" id="KW-1185">Reference proteome</keyword>
<evidence type="ECO:0000256" key="1">
    <source>
        <dbReference type="ARBA" id="ARBA00022741"/>
    </source>
</evidence>
<keyword evidence="5" id="KW-0670">Pyruvate</keyword>
<dbReference type="GO" id="GO:0005524">
    <property type="term" value="F:ATP binding"/>
    <property type="evidence" value="ECO:0007669"/>
    <property type="project" value="UniProtKB-KW"/>
</dbReference>
<name>A6TPG0_ALKMQ</name>
<gene>
    <name evidence="5" type="ordered locus">Amet_1914</name>
</gene>
<evidence type="ECO:0000313" key="5">
    <source>
        <dbReference type="EMBL" id="ABR48078.1"/>
    </source>
</evidence>
<dbReference type="Gene3D" id="3.50.30.10">
    <property type="entry name" value="Phosphohistidine domain"/>
    <property type="match status" value="1"/>
</dbReference>
<dbReference type="InterPro" id="IPR036637">
    <property type="entry name" value="Phosphohistidine_dom_sf"/>
</dbReference>
<dbReference type="EMBL" id="CP000724">
    <property type="protein sequence ID" value="ABR48078.1"/>
    <property type="molecule type" value="Genomic_DNA"/>
</dbReference>
<dbReference type="eggNOG" id="COG0574">
    <property type="taxonomic scope" value="Bacteria"/>
</dbReference>
<feature type="domain" description="Pyruvate phosphate dikinase AMP/ATP-binding" evidence="4">
    <location>
        <begin position="15"/>
        <end position="312"/>
    </location>
</feature>
<dbReference type="RefSeq" id="WP_012063112.1">
    <property type="nucleotide sequence ID" value="NC_009633.1"/>
</dbReference>
<dbReference type="PANTHER" id="PTHR43615:SF1">
    <property type="entry name" value="PPDK_N DOMAIN-CONTAINING PROTEIN"/>
    <property type="match status" value="1"/>
</dbReference>
<dbReference type="InterPro" id="IPR002192">
    <property type="entry name" value="PPDK_AMP/ATP-bd"/>
</dbReference>
<evidence type="ECO:0000256" key="2">
    <source>
        <dbReference type="ARBA" id="ARBA00022840"/>
    </source>
</evidence>
<dbReference type="Gene3D" id="3.30.1490.20">
    <property type="entry name" value="ATP-grasp fold, A domain"/>
    <property type="match status" value="1"/>
</dbReference>
<dbReference type="PANTHER" id="PTHR43615">
    <property type="entry name" value="PHOSPHOENOLPYRUVATE SYNTHASE-RELATED"/>
    <property type="match status" value="1"/>
</dbReference>
<organism evidence="5 6">
    <name type="scientific">Alkaliphilus metalliredigens (strain QYMF)</name>
    <dbReference type="NCBI Taxonomy" id="293826"/>
    <lineage>
        <taxon>Bacteria</taxon>
        <taxon>Bacillati</taxon>
        <taxon>Bacillota</taxon>
        <taxon>Clostridia</taxon>
        <taxon>Peptostreptococcales</taxon>
        <taxon>Natronincolaceae</taxon>
        <taxon>Alkaliphilus</taxon>
    </lineage>
</organism>
<evidence type="ECO:0000259" key="4">
    <source>
        <dbReference type="Pfam" id="PF01326"/>
    </source>
</evidence>
<evidence type="ECO:0000259" key="3">
    <source>
        <dbReference type="Pfam" id="PF00391"/>
    </source>
</evidence>
<dbReference type="InterPro" id="IPR008279">
    <property type="entry name" value="PEP-util_enz_mobile_dom"/>
</dbReference>
<dbReference type="Proteomes" id="UP000001572">
    <property type="component" value="Chromosome"/>
</dbReference>
<dbReference type="SUPFAM" id="SSF52009">
    <property type="entry name" value="Phosphohistidine domain"/>
    <property type="match status" value="1"/>
</dbReference>
<dbReference type="InterPro" id="IPR051549">
    <property type="entry name" value="PEP_Utilizing_Enz"/>
</dbReference>
<keyword evidence="5" id="KW-0808">Transferase</keyword>
<dbReference type="GO" id="GO:0016301">
    <property type="term" value="F:kinase activity"/>
    <property type="evidence" value="ECO:0007669"/>
    <property type="project" value="UniProtKB-KW"/>
</dbReference>
<dbReference type="Pfam" id="PF01326">
    <property type="entry name" value="PPDK_N"/>
    <property type="match status" value="1"/>
</dbReference>
<accession>A6TPG0</accession>
<dbReference type="InterPro" id="IPR013815">
    <property type="entry name" value="ATP_grasp_subdomain_1"/>
</dbReference>
<keyword evidence="2" id="KW-0067">ATP-binding</keyword>
<dbReference type="KEGG" id="amt:Amet_1914"/>
<protein>
    <submittedName>
        <fullName evidence="5">Pyruvate phosphate dikinase, PEP/pyruvate-binding</fullName>
    </submittedName>
</protein>
<evidence type="ECO:0000313" key="6">
    <source>
        <dbReference type="Proteomes" id="UP000001572"/>
    </source>
</evidence>
<feature type="domain" description="PEP-utilising enzyme mobile" evidence="3">
    <location>
        <begin position="786"/>
        <end position="856"/>
    </location>
</feature>
<dbReference type="STRING" id="293826.Amet_1914"/>
<dbReference type="AlphaFoldDB" id="A6TPG0"/>
<sequence>MIIFFSDKKKVNLKDVGGKGLNLIHMIQAGLPVPKGFVVTTEAYTTFIKENNLEEKIHTLIKDLSADDMMGLEDAFQKIENLFQEAKIPSNIHEHLNSAYGRLDSLAVAVRSSATAEDLPEMSFAGQHDTYLNIIGEKEILEKIKSCWLSLWNPRAISYRLRQGVPQGDDQLGIAVVVQEMAVSEKAGVMFGANPLNNRRDQILINASWGLGESVVSGIVTPDQFVIDKSSKDVIESKIGSKEVQIIQQKQGIKKEKVPQERQKISSLNEIEIEKLYNMSETVENYYGEPMDIEWVIGNEEAYLVQARPITGLFPLAESYESPNEKGLQLYLSFNRIAQQVSEPFTAMGLEIMRLEMWGVLAMMGINLGKYPRAFKVAAGRVHFDLTPLLRNPKVWPKISGNLAKKDPIAGKVLMEFLEKNKEEITSVKSKIKLPPKFFYFVFKFAKKAIGAMLQPDQAEKRSVDLAKKHIHEIEKAREKAHSNQEKIRLIEDKMKSAMEVIVLQCAYFTPGTQAEERVSNKLEKWFGSNEMLAPVIRALPNNPTTRMGLQLVKMAYDLKSKKQTPDPKDPMFQKFLEEFGHRSNMELDVGIPRWKEEPDYIINILKNYIEQDPEGLQMRLLEHKEEAEKATLAIVEKVKDEKGKFRAWKIKKDLQYMRKLLGLREQPKFDLIKSFALFREILLEIGEDLVTKGRIEKASDVFFIKFSDILKEKGSLVETVNRYKAECEKQKQIKTIPRFIINTGECLYGSTEASDGDGLQGVPISSGEYTGIVRVVHDPRNAVLKKGEILVTHSTDPTWTPLFISAGALVMETGGPISHGGIVAREYGIPAVSGIEELNKKLSTGDEVTVNGNSGEVILKKNIKDDK</sequence>
<dbReference type="HOGENOM" id="CLU_005950_0_0_9"/>
<dbReference type="eggNOG" id="COG3848">
    <property type="taxonomic scope" value="Bacteria"/>
</dbReference>